<keyword evidence="6 9" id="KW-0508">mRNA splicing</keyword>
<dbReference type="EMBL" id="CAHIKZ030000914">
    <property type="protein sequence ID" value="CAE1244891.1"/>
    <property type="molecule type" value="Genomic_DNA"/>
</dbReference>
<dbReference type="GO" id="GO:0005682">
    <property type="term" value="C:U5 snRNP"/>
    <property type="evidence" value="ECO:0007669"/>
    <property type="project" value="TreeGrafter"/>
</dbReference>
<dbReference type="CDD" id="cd01719">
    <property type="entry name" value="Sm_G"/>
    <property type="match status" value="1"/>
</dbReference>
<evidence type="ECO:0000256" key="8">
    <source>
        <dbReference type="ARBA" id="ARBA00023274"/>
    </source>
</evidence>
<keyword evidence="5 9" id="KW-0694">RNA-binding</keyword>
<accession>A0A812BXK6</accession>
<evidence type="ECO:0000256" key="3">
    <source>
        <dbReference type="ARBA" id="ARBA00022664"/>
    </source>
</evidence>
<organism evidence="11 12">
    <name type="scientific">Acanthosepion pharaonis</name>
    <name type="common">Pharaoh cuttlefish</name>
    <name type="synonym">Sepia pharaonis</name>
    <dbReference type="NCBI Taxonomy" id="158019"/>
    <lineage>
        <taxon>Eukaryota</taxon>
        <taxon>Metazoa</taxon>
        <taxon>Spiralia</taxon>
        <taxon>Lophotrochozoa</taxon>
        <taxon>Mollusca</taxon>
        <taxon>Cephalopoda</taxon>
        <taxon>Coleoidea</taxon>
        <taxon>Decapodiformes</taxon>
        <taxon>Sepiida</taxon>
        <taxon>Sepiina</taxon>
        <taxon>Sepiidae</taxon>
        <taxon>Acanthosepion</taxon>
    </lineage>
</organism>
<keyword evidence="8 9" id="KW-0687">Ribonucleoprotein</keyword>
<feature type="domain" description="Sm" evidence="10">
    <location>
        <begin position="84"/>
        <end position="156"/>
    </location>
</feature>
<keyword evidence="4 9" id="KW-0747">Spliceosome</keyword>
<comment type="similarity">
    <text evidence="2 9">Belongs to the snRNP Sm proteins family.</text>
</comment>
<dbReference type="GO" id="GO:0003723">
    <property type="term" value="F:RNA binding"/>
    <property type="evidence" value="ECO:0007669"/>
    <property type="project" value="UniProtKB-UniRule"/>
</dbReference>
<keyword evidence="12" id="KW-1185">Reference proteome</keyword>
<dbReference type="InterPro" id="IPR001163">
    <property type="entry name" value="Sm_dom_euk/arc"/>
</dbReference>
<proteinExistence type="inferred from homology"/>
<sequence length="187" mass="20742">MHCDASAFTWGLSVSISCRFGTASLAAASIPIPLNFQRGSSGMSLISDTEGSWQDSSHPSLLHFGIDKRSKELTSGVLSTMSKAHPPELKKYMERRLSLKLNGGRTVSGILRGFDPFMNLVIDECVEETKSGERNPIGMVAVRGNSIVLLEALDRVFHTTTGMNLKKGFSHYHRYEFEKRFFTLPQV</sequence>
<dbReference type="InterPro" id="IPR010920">
    <property type="entry name" value="LSM_dom_sf"/>
</dbReference>
<dbReference type="GO" id="GO:0034719">
    <property type="term" value="C:SMN-Sm protein complex"/>
    <property type="evidence" value="ECO:0007669"/>
    <property type="project" value="TreeGrafter"/>
</dbReference>
<evidence type="ECO:0000256" key="2">
    <source>
        <dbReference type="ARBA" id="ARBA00006850"/>
    </source>
</evidence>
<comment type="caution">
    <text evidence="11">The sequence shown here is derived from an EMBL/GenBank/DDBJ whole genome shotgun (WGS) entry which is preliminary data.</text>
</comment>
<reference evidence="11" key="1">
    <citation type="submission" date="2021-01" db="EMBL/GenBank/DDBJ databases">
        <authorList>
            <person name="Li R."/>
            <person name="Bekaert M."/>
        </authorList>
    </citation>
    <scope>NUCLEOTIDE SEQUENCE</scope>
    <source>
        <strain evidence="11">Farmed</strain>
    </source>
</reference>
<evidence type="ECO:0000256" key="6">
    <source>
        <dbReference type="ARBA" id="ARBA00023187"/>
    </source>
</evidence>
<dbReference type="Pfam" id="PF01423">
    <property type="entry name" value="LSM"/>
    <property type="match status" value="1"/>
</dbReference>
<evidence type="ECO:0000256" key="5">
    <source>
        <dbReference type="ARBA" id="ARBA00022884"/>
    </source>
</evidence>
<evidence type="ECO:0000259" key="10">
    <source>
        <dbReference type="PROSITE" id="PS52002"/>
    </source>
</evidence>
<dbReference type="PROSITE" id="PS52002">
    <property type="entry name" value="SM"/>
    <property type="match status" value="1"/>
</dbReference>
<dbReference type="SUPFAM" id="SSF50182">
    <property type="entry name" value="Sm-like ribonucleoproteins"/>
    <property type="match status" value="1"/>
</dbReference>
<dbReference type="SMART" id="SM00651">
    <property type="entry name" value="Sm"/>
    <property type="match status" value="1"/>
</dbReference>
<dbReference type="InterPro" id="IPR044641">
    <property type="entry name" value="Lsm7/SmG-like"/>
</dbReference>
<dbReference type="GO" id="GO:0097526">
    <property type="term" value="C:spliceosomal tri-snRNP complex"/>
    <property type="evidence" value="ECO:0007669"/>
    <property type="project" value="TreeGrafter"/>
</dbReference>
<evidence type="ECO:0000256" key="7">
    <source>
        <dbReference type="ARBA" id="ARBA00023242"/>
    </source>
</evidence>
<dbReference type="GO" id="GO:0043186">
    <property type="term" value="C:P granule"/>
    <property type="evidence" value="ECO:0007669"/>
    <property type="project" value="TreeGrafter"/>
</dbReference>
<dbReference type="GO" id="GO:0071004">
    <property type="term" value="C:U2-type prespliceosome"/>
    <property type="evidence" value="ECO:0007669"/>
    <property type="project" value="TreeGrafter"/>
</dbReference>
<dbReference type="PANTHER" id="PTHR10553">
    <property type="entry name" value="SMALL NUCLEAR RIBONUCLEOPROTEIN"/>
    <property type="match status" value="1"/>
</dbReference>
<dbReference type="InterPro" id="IPR047575">
    <property type="entry name" value="Sm"/>
</dbReference>
<dbReference type="InterPro" id="IPR034098">
    <property type="entry name" value="Sm_G"/>
</dbReference>
<dbReference type="GO" id="GO:0071013">
    <property type="term" value="C:catalytic step 2 spliceosome"/>
    <property type="evidence" value="ECO:0007669"/>
    <property type="project" value="TreeGrafter"/>
</dbReference>
<evidence type="ECO:0000256" key="9">
    <source>
        <dbReference type="RuleBase" id="RU365052"/>
    </source>
</evidence>
<comment type="subcellular location">
    <subcellularLocation>
        <location evidence="1 9">Nucleus</location>
    </subcellularLocation>
</comment>
<name>A0A812BXK6_ACAPH</name>
<dbReference type="AlphaFoldDB" id="A0A812BXK6"/>
<dbReference type="PANTHER" id="PTHR10553:SF2">
    <property type="entry name" value="SMALL NUCLEAR RIBONUCLEOPROTEIN G"/>
    <property type="match status" value="1"/>
</dbReference>
<evidence type="ECO:0000256" key="1">
    <source>
        <dbReference type="ARBA" id="ARBA00004123"/>
    </source>
</evidence>
<gene>
    <name evidence="11" type="ORF">SPHA_24516</name>
</gene>
<dbReference type="GO" id="GO:0071011">
    <property type="term" value="C:precatalytic spliceosome"/>
    <property type="evidence" value="ECO:0007669"/>
    <property type="project" value="TreeGrafter"/>
</dbReference>
<evidence type="ECO:0000313" key="11">
    <source>
        <dbReference type="EMBL" id="CAE1244891.1"/>
    </source>
</evidence>
<dbReference type="GO" id="GO:0005689">
    <property type="term" value="C:U12-type spliceosomal complex"/>
    <property type="evidence" value="ECO:0007669"/>
    <property type="project" value="TreeGrafter"/>
</dbReference>
<dbReference type="GO" id="GO:0005685">
    <property type="term" value="C:U1 snRNP"/>
    <property type="evidence" value="ECO:0007669"/>
    <property type="project" value="TreeGrafter"/>
</dbReference>
<dbReference type="GO" id="GO:0000387">
    <property type="term" value="P:spliceosomal snRNP assembly"/>
    <property type="evidence" value="ECO:0007669"/>
    <property type="project" value="UniProtKB-UniRule"/>
</dbReference>
<evidence type="ECO:0000313" key="12">
    <source>
        <dbReference type="Proteomes" id="UP000597762"/>
    </source>
</evidence>
<protein>
    <recommendedName>
        <fullName evidence="9">Small nuclear ribonucleoprotein G</fullName>
        <shortName evidence="9">snRNP-G</shortName>
    </recommendedName>
</protein>
<dbReference type="GO" id="GO:0005686">
    <property type="term" value="C:U2 snRNP"/>
    <property type="evidence" value="ECO:0007669"/>
    <property type="project" value="TreeGrafter"/>
</dbReference>
<evidence type="ECO:0000256" key="4">
    <source>
        <dbReference type="ARBA" id="ARBA00022728"/>
    </source>
</evidence>
<comment type="function">
    <text evidence="9">Plays a role in pre-mRNA splicing.</text>
</comment>
<dbReference type="OrthoDB" id="2146at2759"/>
<keyword evidence="3 9" id="KW-0507">mRNA processing</keyword>
<dbReference type="Gene3D" id="2.30.30.100">
    <property type="match status" value="1"/>
</dbReference>
<dbReference type="GO" id="GO:0005687">
    <property type="term" value="C:U4 snRNP"/>
    <property type="evidence" value="ECO:0007669"/>
    <property type="project" value="TreeGrafter"/>
</dbReference>
<keyword evidence="7 9" id="KW-0539">Nucleus</keyword>
<dbReference type="FunFam" id="2.30.30.100:FF:000017">
    <property type="entry name" value="Small nuclear ribonucleoprotein G"/>
    <property type="match status" value="1"/>
</dbReference>
<dbReference type="Proteomes" id="UP000597762">
    <property type="component" value="Unassembled WGS sequence"/>
</dbReference>